<evidence type="ECO:0000256" key="3">
    <source>
        <dbReference type="ARBA" id="ARBA00022989"/>
    </source>
</evidence>
<keyword evidence="4 6" id="KW-0472">Membrane</keyword>
<dbReference type="GO" id="GO:0046873">
    <property type="term" value="F:metal ion transmembrane transporter activity"/>
    <property type="evidence" value="ECO:0007669"/>
    <property type="project" value="InterPro"/>
</dbReference>
<keyword evidence="8" id="KW-1185">Reference proteome</keyword>
<evidence type="ECO:0000313" key="7">
    <source>
        <dbReference type="EMBL" id="KAK0741532.1"/>
    </source>
</evidence>
<evidence type="ECO:0000256" key="4">
    <source>
        <dbReference type="ARBA" id="ARBA00023136"/>
    </source>
</evidence>
<dbReference type="Proteomes" id="UP001172155">
    <property type="component" value="Unassembled WGS sequence"/>
</dbReference>
<organism evidence="7 8">
    <name type="scientific">Schizothecium vesticola</name>
    <dbReference type="NCBI Taxonomy" id="314040"/>
    <lineage>
        <taxon>Eukaryota</taxon>
        <taxon>Fungi</taxon>
        <taxon>Dikarya</taxon>
        <taxon>Ascomycota</taxon>
        <taxon>Pezizomycotina</taxon>
        <taxon>Sordariomycetes</taxon>
        <taxon>Sordariomycetidae</taxon>
        <taxon>Sordariales</taxon>
        <taxon>Schizotheciaceae</taxon>
        <taxon>Schizothecium</taxon>
    </lineage>
</organism>
<feature type="region of interest" description="Disordered" evidence="5">
    <location>
        <begin position="81"/>
        <end position="128"/>
    </location>
</feature>
<dbReference type="InterPro" id="IPR002523">
    <property type="entry name" value="MgTranspt_CorA/ZnTranspt_ZntB"/>
</dbReference>
<keyword evidence="2 6" id="KW-0812">Transmembrane</keyword>
<evidence type="ECO:0000256" key="1">
    <source>
        <dbReference type="ARBA" id="ARBA00004141"/>
    </source>
</evidence>
<feature type="transmembrane region" description="Helical" evidence="6">
    <location>
        <begin position="1026"/>
        <end position="1046"/>
    </location>
</feature>
<name>A0AA40ELG2_9PEZI</name>
<feature type="region of interest" description="Disordered" evidence="5">
    <location>
        <begin position="357"/>
        <end position="377"/>
    </location>
</feature>
<proteinExistence type="predicted"/>
<evidence type="ECO:0000256" key="2">
    <source>
        <dbReference type="ARBA" id="ARBA00022692"/>
    </source>
</evidence>
<evidence type="ECO:0000256" key="5">
    <source>
        <dbReference type="SAM" id="MobiDB-lite"/>
    </source>
</evidence>
<feature type="compositionally biased region" description="Low complexity" evidence="5">
    <location>
        <begin position="104"/>
        <end position="128"/>
    </location>
</feature>
<sequence>MELLRAVKDAGTRLLRRQDRLPPTDLERQRHFADLNVLVAPKHNPTKSRAIAIPHQGNGVLNNAANIQPPQERISWGQNLRGARMSEASSTTGNPLNESALRLSDSQVSTSSKTSTARTTSTVASSGTIKTRGTTSTVATTSTTVTTTSAATATPAKTSVTTARLTPIIKTDFVYEMERGLFIAPHISIDQIHHDRFKEICCRLDDTLQHTFQPKGEADAALSYEFMMAGPSASRFKPAVLVICCSESHKKQLKAILKRQKWILDYDYFWQVIVDPVEKLSGWVPAASEQENFDIFGPSSWGSETLCGMPAVASMGDEGNSRPAFTVGGVITVAGKAFALTAGHPFRRSAAKRDGKVPYGAVPEEDEGSLYSNDSDSMSPFSFSDSTGEVRIVEAANVIESNELSARHGGRGMPTAIPFNEALKIGTLWLPPVDKYPLDWAIIELSKRQPSPNEIQIPGGRLPVSIDEILGKDCSLRGPVWVIGGVSGVVKGSIYEIPATLRLDGRSFEAWQIKLSKSPSRGDSGAWVIQNNTLCGHVIAGREGVPWVYMIRIDKILDDVKMWMKSPEVGFPIYERPMSIDAFRKKDGTRTSPLFGHDHHRVRRDYSPQLRTINIDSLAGSTRLSPRPRPARPSASLNAASLNDSATICPSVDDDDLDGFFSLSKPWRAGSDRTWVEQEPMICVRGRLERYNYTAGDLADHINAVSEDKTDDLAGAFDYLWSRKGKMTPEELLDEVFEYSESATAELYDITREPNTTYPPEIAYEIKNRCNLNSSQTLDLDEPLIKDVDFWNEVRRLDSDDTAGRITILTEPAPSLLAGIHLVMRDHFDMNELLGHLTGSHGNQSKTLAYMTRAYELTPTRRRSFFFVFRYYTVVGEGLMPAPWQAYDSRPPDMRSPDHIDIAEGSSILAVSLGGRPTKTIKSRTGRGRTQGSLFDSSGPWHLLNIQHFPDDNHTSREPFIAPLNGPFAFLEALASEYRDAVTRYGNLTSMIEKLVTPPTQFMFDASLREKLLFEDRHCTYSKRYFWAYNTLGVLNDGIAAMIAAYTRTFTGKFWAGEHPTLWPDLFGEPSIHQATIFRLKTELEDEVAALDKIKQRNEAVRTEICSLREQLFSSSSVKKSRRAIEQGRHIKVLTMVSIVFLPLTFATSVFGITALDITPQDWRFAVTIVCISFPFLLLITFLPLRALVRVRDKVQQWFASRHIEVASASVGRLRRRNGKSMTEEKTTQAMLAKKERKSSTTSGMMG</sequence>
<dbReference type="GO" id="GO:0016020">
    <property type="term" value="C:membrane"/>
    <property type="evidence" value="ECO:0007669"/>
    <property type="project" value="UniProtKB-SubCell"/>
</dbReference>
<dbReference type="Gene3D" id="1.20.58.340">
    <property type="entry name" value="Magnesium transport protein CorA, transmembrane region"/>
    <property type="match status" value="1"/>
</dbReference>
<feature type="transmembrane region" description="Helical" evidence="6">
    <location>
        <begin position="1165"/>
        <end position="1185"/>
    </location>
</feature>
<feature type="transmembrane region" description="Helical" evidence="6">
    <location>
        <begin position="1133"/>
        <end position="1153"/>
    </location>
</feature>
<feature type="region of interest" description="Disordered" evidence="5">
    <location>
        <begin position="618"/>
        <end position="638"/>
    </location>
</feature>
<keyword evidence="3 6" id="KW-1133">Transmembrane helix</keyword>
<protein>
    <submittedName>
        <fullName evidence="7">Uncharacterized protein</fullName>
    </submittedName>
</protein>
<dbReference type="EMBL" id="JAUKUD010000006">
    <property type="protein sequence ID" value="KAK0741532.1"/>
    <property type="molecule type" value="Genomic_DNA"/>
</dbReference>
<comment type="caution">
    <text evidence="7">The sequence shown here is derived from an EMBL/GenBank/DDBJ whole genome shotgun (WGS) entry which is preliminary data.</text>
</comment>
<accession>A0AA40ELG2</accession>
<comment type="subcellular location">
    <subcellularLocation>
        <location evidence="1">Membrane</location>
        <topology evidence="1">Multi-pass membrane protein</topology>
    </subcellularLocation>
</comment>
<dbReference type="Pfam" id="PF01544">
    <property type="entry name" value="CorA"/>
    <property type="match status" value="1"/>
</dbReference>
<reference evidence="7" key="1">
    <citation type="submission" date="2023-06" db="EMBL/GenBank/DDBJ databases">
        <title>Genome-scale phylogeny and comparative genomics of the fungal order Sordariales.</title>
        <authorList>
            <consortium name="Lawrence Berkeley National Laboratory"/>
            <person name="Hensen N."/>
            <person name="Bonometti L."/>
            <person name="Westerberg I."/>
            <person name="Brannstrom I.O."/>
            <person name="Guillou S."/>
            <person name="Cros-Aarteil S."/>
            <person name="Calhoun S."/>
            <person name="Haridas S."/>
            <person name="Kuo A."/>
            <person name="Mondo S."/>
            <person name="Pangilinan J."/>
            <person name="Riley R."/>
            <person name="LaButti K."/>
            <person name="Andreopoulos B."/>
            <person name="Lipzen A."/>
            <person name="Chen C."/>
            <person name="Yanf M."/>
            <person name="Daum C."/>
            <person name="Ng V."/>
            <person name="Clum A."/>
            <person name="Steindorff A."/>
            <person name="Ohm R."/>
            <person name="Martin F."/>
            <person name="Silar P."/>
            <person name="Natvig D."/>
            <person name="Lalanne C."/>
            <person name="Gautier V."/>
            <person name="Ament-velasquez S.L."/>
            <person name="Kruys A."/>
            <person name="Hutchinson M.I."/>
            <person name="Powell A.J."/>
            <person name="Barry K."/>
            <person name="Miller A.N."/>
            <person name="Grigoriev I.V."/>
            <person name="Debuchy R."/>
            <person name="Gladieux P."/>
            <person name="Thoren M.H."/>
            <person name="Johannesson H."/>
        </authorList>
    </citation>
    <scope>NUCLEOTIDE SEQUENCE</scope>
    <source>
        <strain evidence="7">SMH3187-1</strain>
    </source>
</reference>
<gene>
    <name evidence="7" type="ORF">B0T18DRAFT_420316</name>
</gene>
<dbReference type="AlphaFoldDB" id="A0AA40ELG2"/>
<dbReference type="InterPro" id="IPR045863">
    <property type="entry name" value="CorA_TM1_TM2"/>
</dbReference>
<evidence type="ECO:0000313" key="8">
    <source>
        <dbReference type="Proteomes" id="UP001172155"/>
    </source>
</evidence>
<evidence type="ECO:0000256" key="6">
    <source>
        <dbReference type="SAM" id="Phobius"/>
    </source>
</evidence>
<dbReference type="SUPFAM" id="SSF144083">
    <property type="entry name" value="Magnesium transport protein CorA, transmembrane region"/>
    <property type="match status" value="1"/>
</dbReference>
<feature type="region of interest" description="Disordered" evidence="5">
    <location>
        <begin position="1217"/>
        <end position="1247"/>
    </location>
</feature>
<feature type="compositionally biased region" description="Polar residues" evidence="5">
    <location>
        <begin position="87"/>
        <end position="97"/>
    </location>
</feature>